<dbReference type="InterPro" id="IPR038595">
    <property type="entry name" value="LOR_sf"/>
</dbReference>
<evidence type="ECO:0000313" key="2">
    <source>
        <dbReference type="EMBL" id="KAE8378858.1"/>
    </source>
</evidence>
<dbReference type="AlphaFoldDB" id="A0A5N7BAR1"/>
<accession>A0A5N7BAR1</accession>
<dbReference type="SUPFAM" id="SSF54518">
    <property type="entry name" value="Tubby C-terminal domain-like"/>
    <property type="match status" value="1"/>
</dbReference>
<gene>
    <name evidence="2" type="ORF">BDV26DRAFT_260715</name>
</gene>
<proteinExistence type="inferred from homology"/>
<dbReference type="Proteomes" id="UP000326198">
    <property type="component" value="Unassembled WGS sequence"/>
</dbReference>
<sequence>MSTTYLLPPLQAPLANGCSPRIRRVLKAPDRPIALRREYISEAKSLLTFRPHGVPKSAIGYSIQDDDGIVLFTASGRKFNDRPCREFRDASGLPLFEIYRKSFRNTWSISLPGSSSAKIATISPRRSSSGMSSWGNFNITFENAAAFESKRKEDKELSLEVQSRGNVLALYDIVDGDRKVAEVRESIQHNEKLALMKRFPSSKHGYRPVLDIIIMAHVDQALIAAVAVIISDTVFSANV</sequence>
<dbReference type="OrthoDB" id="97518at2759"/>
<organism evidence="2 3">
    <name type="scientific">Aspergillus bertholletiae</name>
    <dbReference type="NCBI Taxonomy" id="1226010"/>
    <lineage>
        <taxon>Eukaryota</taxon>
        <taxon>Fungi</taxon>
        <taxon>Dikarya</taxon>
        <taxon>Ascomycota</taxon>
        <taxon>Pezizomycotina</taxon>
        <taxon>Eurotiomycetes</taxon>
        <taxon>Eurotiomycetidae</taxon>
        <taxon>Eurotiales</taxon>
        <taxon>Aspergillaceae</taxon>
        <taxon>Aspergillus</taxon>
        <taxon>Aspergillus subgen. Circumdati</taxon>
    </lineage>
</organism>
<dbReference type="EMBL" id="ML736202">
    <property type="protein sequence ID" value="KAE8378858.1"/>
    <property type="molecule type" value="Genomic_DNA"/>
</dbReference>
<dbReference type="Gene3D" id="2.40.160.200">
    <property type="entry name" value="LURP1-related"/>
    <property type="match status" value="1"/>
</dbReference>
<name>A0A5N7BAR1_9EURO</name>
<evidence type="ECO:0000313" key="3">
    <source>
        <dbReference type="Proteomes" id="UP000326198"/>
    </source>
</evidence>
<comment type="similarity">
    <text evidence="1">Belongs to the LOR family.</text>
</comment>
<reference evidence="2 3" key="1">
    <citation type="submission" date="2019-04" db="EMBL/GenBank/DDBJ databases">
        <title>Friends and foes A comparative genomics studyof 23 Aspergillus species from section Flavi.</title>
        <authorList>
            <consortium name="DOE Joint Genome Institute"/>
            <person name="Kjaerbolling I."/>
            <person name="Vesth T."/>
            <person name="Frisvad J.C."/>
            <person name="Nybo J.L."/>
            <person name="Theobald S."/>
            <person name="Kildgaard S."/>
            <person name="Isbrandt T."/>
            <person name="Kuo A."/>
            <person name="Sato A."/>
            <person name="Lyhne E.K."/>
            <person name="Kogle M.E."/>
            <person name="Wiebenga A."/>
            <person name="Kun R.S."/>
            <person name="Lubbers R.J."/>
            <person name="Makela M.R."/>
            <person name="Barry K."/>
            <person name="Chovatia M."/>
            <person name="Clum A."/>
            <person name="Daum C."/>
            <person name="Haridas S."/>
            <person name="He G."/>
            <person name="LaButti K."/>
            <person name="Lipzen A."/>
            <person name="Mondo S."/>
            <person name="Riley R."/>
            <person name="Salamov A."/>
            <person name="Simmons B.A."/>
            <person name="Magnuson J.K."/>
            <person name="Henrissat B."/>
            <person name="Mortensen U.H."/>
            <person name="Larsen T.O."/>
            <person name="Devries R.P."/>
            <person name="Grigoriev I.V."/>
            <person name="Machida M."/>
            <person name="Baker S.E."/>
            <person name="Andersen M.R."/>
        </authorList>
    </citation>
    <scope>NUCLEOTIDE SEQUENCE [LARGE SCALE GENOMIC DNA]</scope>
    <source>
        <strain evidence="2 3">IBT 29228</strain>
    </source>
</reference>
<evidence type="ECO:0000256" key="1">
    <source>
        <dbReference type="ARBA" id="ARBA00005437"/>
    </source>
</evidence>
<dbReference type="InterPro" id="IPR007612">
    <property type="entry name" value="LOR"/>
</dbReference>
<protein>
    <submittedName>
        <fullName evidence="2">Tubby C-terminal-like domain-containing protein</fullName>
    </submittedName>
</protein>
<dbReference type="InterPro" id="IPR025659">
    <property type="entry name" value="Tubby-like_C"/>
</dbReference>
<keyword evidence="3" id="KW-1185">Reference proteome</keyword>
<dbReference type="Pfam" id="PF04525">
    <property type="entry name" value="LOR"/>
    <property type="match status" value="1"/>
</dbReference>